<dbReference type="InterPro" id="IPR010982">
    <property type="entry name" value="Lambda_DNA-bd_dom_sf"/>
</dbReference>
<organism evidence="1 2">
    <name type="scientific">Actinobacillus minor 202</name>
    <dbReference type="NCBI Taxonomy" id="591023"/>
    <lineage>
        <taxon>Bacteria</taxon>
        <taxon>Pseudomonadati</taxon>
        <taxon>Pseudomonadota</taxon>
        <taxon>Gammaproteobacteria</taxon>
        <taxon>Pasteurellales</taxon>
        <taxon>Pasteurellaceae</taxon>
        <taxon>Actinobacillus</taxon>
    </lineage>
</organism>
<dbReference type="Gene3D" id="1.10.260.40">
    <property type="entry name" value="lambda repressor-like DNA-binding domains"/>
    <property type="match status" value="1"/>
</dbReference>
<dbReference type="RefSeq" id="WP_005820091.1">
    <property type="nucleotide sequence ID" value="NZ_ACFT01000072.1"/>
</dbReference>
<reference evidence="1 2" key="1">
    <citation type="journal article" date="2010" name="Vet. Microbiol.">
        <title>Production of haemolysins by strains of the Actinobacillus minor/porcitonsillarum complex.</title>
        <authorList>
            <person name="Arya G."/>
            <person name="Niven D.F."/>
        </authorList>
    </citation>
    <scope>NUCLEOTIDE SEQUENCE [LARGE SCALE GENOMIC DNA]</scope>
    <source>
        <strain evidence="2">strain 202</strain>
    </source>
</reference>
<keyword evidence="2" id="KW-1185">Reference proteome</keyword>
<comment type="caution">
    <text evidence="1">The sequence shown here is derived from an EMBL/GenBank/DDBJ whole genome shotgun (WGS) entry which is preliminary data.</text>
</comment>
<name>A0ABP2GTP3_9PAST</name>
<dbReference type="SUPFAM" id="SSF47413">
    <property type="entry name" value="lambda repressor-like DNA-binding domains"/>
    <property type="match status" value="1"/>
</dbReference>
<evidence type="ECO:0008006" key="3">
    <source>
        <dbReference type="Google" id="ProtNLM"/>
    </source>
</evidence>
<dbReference type="Proteomes" id="UP000003394">
    <property type="component" value="Unassembled WGS sequence"/>
</dbReference>
<sequence>MNETDKKNKKVFKWTRELIQLAINNGWTQTEIAKACRTQQSIVSGWYKGEKQGTEQQLKHLLDLFGYKLRRKTFRLYWSINPETKEKLFFKVEGRVIFSQALCDMRRDGAKLKKKIPEFKFVIHHQGNNKFRIVSQFRPRFSQSNEELENSVEDAIWCSEVSDIITAQQVVDIIEDSIKNKKDVQKYASDVVTLPYLVRKALLENGFSIEGIKEYPADW</sequence>
<gene>
    <name evidence="1" type="ORF">AM202_00505</name>
</gene>
<accession>A0ABP2GTP3</accession>
<protein>
    <recommendedName>
        <fullName evidence="3">HTH cro/C1-type domain-containing protein</fullName>
    </recommendedName>
</protein>
<proteinExistence type="predicted"/>
<evidence type="ECO:0000313" key="2">
    <source>
        <dbReference type="Proteomes" id="UP000003394"/>
    </source>
</evidence>
<dbReference type="EMBL" id="ACFT01000072">
    <property type="protein sequence ID" value="EEV24661.1"/>
    <property type="molecule type" value="Genomic_DNA"/>
</dbReference>
<evidence type="ECO:0000313" key="1">
    <source>
        <dbReference type="EMBL" id="EEV24661.1"/>
    </source>
</evidence>